<dbReference type="GO" id="GO:0005829">
    <property type="term" value="C:cytosol"/>
    <property type="evidence" value="ECO:0007669"/>
    <property type="project" value="TreeGrafter"/>
</dbReference>
<dbReference type="InterPro" id="IPR005583">
    <property type="entry name" value="YaaA"/>
</dbReference>
<accession>A0A971CY76</accession>
<dbReference type="GO" id="GO:0033194">
    <property type="term" value="P:response to hydroperoxide"/>
    <property type="evidence" value="ECO:0007669"/>
    <property type="project" value="TreeGrafter"/>
</dbReference>
<reference evidence="1" key="2">
    <citation type="submission" date="2020-01" db="EMBL/GenBank/DDBJ databases">
        <authorList>
            <person name="Campanaro S."/>
        </authorList>
    </citation>
    <scope>NUCLEOTIDE SEQUENCE</scope>
    <source>
        <strain evidence="1">AS01afH2WH_6</strain>
    </source>
</reference>
<dbReference type="Pfam" id="PF03883">
    <property type="entry name" value="H2O2_YaaD"/>
    <property type="match status" value="1"/>
</dbReference>
<name>A0A971CY76_9BIFI</name>
<dbReference type="PANTHER" id="PTHR30283:SF4">
    <property type="entry name" value="PEROXIDE STRESS RESISTANCE PROTEIN YAAA"/>
    <property type="match status" value="1"/>
</dbReference>
<sequence length="276" mass="30365">MRILLPPSEGKTWPDSGPALELRGLSFPELTDARRRVLEALIDVSGRDDAAGILKVGKRVMPEVLAQRELRDMPCAPAYQVYTGVLFQAARLHGGDEVMIFSGLFGVTTAEDLIPAYRLSMNTSLPGIGSLKTFWRRELTKAGFGRANCVAKHGTTTDAAIDDSMEVAVETAPNTTVDMRSGAYQVTTPHGQWWDLRVLDSHGKMVTHAAKHYRGLMTRALLDARHESQEGHPGVSADIREHEEPIDVARVARSLGNVEIVNDGLRHHITLRLQES</sequence>
<dbReference type="PANTHER" id="PTHR30283">
    <property type="entry name" value="PEROXIDE STRESS RESPONSE PROTEIN YAAA"/>
    <property type="match status" value="1"/>
</dbReference>
<comment type="caution">
    <text evidence="1">The sequence shown here is derived from an EMBL/GenBank/DDBJ whole genome shotgun (WGS) entry which is preliminary data.</text>
</comment>
<dbReference type="Proteomes" id="UP000767327">
    <property type="component" value="Unassembled WGS sequence"/>
</dbReference>
<evidence type="ECO:0000313" key="2">
    <source>
        <dbReference type="Proteomes" id="UP000767327"/>
    </source>
</evidence>
<dbReference type="AlphaFoldDB" id="A0A971CY76"/>
<proteinExistence type="predicted"/>
<dbReference type="EMBL" id="JAAXZR010000013">
    <property type="protein sequence ID" value="NLT79319.1"/>
    <property type="molecule type" value="Genomic_DNA"/>
</dbReference>
<dbReference type="RefSeq" id="WP_273173056.1">
    <property type="nucleotide sequence ID" value="NZ_JAAXZR010000013.1"/>
</dbReference>
<gene>
    <name evidence="1" type="primary">yaaA</name>
    <name evidence="1" type="ORF">GXW98_03405</name>
</gene>
<organism evidence="1 2">
    <name type="scientific">Bifidobacterium crudilactis</name>
    <dbReference type="NCBI Taxonomy" id="327277"/>
    <lineage>
        <taxon>Bacteria</taxon>
        <taxon>Bacillati</taxon>
        <taxon>Actinomycetota</taxon>
        <taxon>Actinomycetes</taxon>
        <taxon>Bifidobacteriales</taxon>
        <taxon>Bifidobacteriaceae</taxon>
        <taxon>Bifidobacterium</taxon>
    </lineage>
</organism>
<evidence type="ECO:0000313" key="1">
    <source>
        <dbReference type="EMBL" id="NLT79319.1"/>
    </source>
</evidence>
<protein>
    <submittedName>
        <fullName evidence="1">Peroxide stress protein YaaA</fullName>
    </submittedName>
</protein>
<reference evidence="1" key="1">
    <citation type="journal article" date="2020" name="Biotechnol. Biofuels">
        <title>New insights from the biogas microbiome by comprehensive genome-resolved metagenomics of nearly 1600 species originating from multiple anaerobic digesters.</title>
        <authorList>
            <person name="Campanaro S."/>
            <person name="Treu L."/>
            <person name="Rodriguez-R L.M."/>
            <person name="Kovalovszki A."/>
            <person name="Ziels R.M."/>
            <person name="Maus I."/>
            <person name="Zhu X."/>
            <person name="Kougias P.G."/>
            <person name="Basile A."/>
            <person name="Luo G."/>
            <person name="Schluter A."/>
            <person name="Konstantinidis K.T."/>
            <person name="Angelidaki I."/>
        </authorList>
    </citation>
    <scope>NUCLEOTIDE SEQUENCE</scope>
    <source>
        <strain evidence="1">AS01afH2WH_6</strain>
    </source>
</reference>